<dbReference type="OrthoDB" id="2975936at2759"/>
<dbReference type="Gene3D" id="3.40.50.300">
    <property type="entry name" value="P-loop containing nucleotide triphosphate hydrolases"/>
    <property type="match status" value="1"/>
</dbReference>
<evidence type="ECO:0000259" key="2">
    <source>
        <dbReference type="Pfam" id="PF00931"/>
    </source>
</evidence>
<dbReference type="PANTHER" id="PTHR36766:SF52">
    <property type="entry name" value="LATE BLIGHT RESISTANCE PROTEIN HOMOLOG R1B-8"/>
    <property type="match status" value="1"/>
</dbReference>
<dbReference type="EMBL" id="CACTIH010005499">
    <property type="protein sequence ID" value="CAA2995401.1"/>
    <property type="molecule type" value="Genomic_DNA"/>
</dbReference>
<accession>A0A8S0SQQ0</accession>
<name>A0A8S0SQQ0_OLEEU</name>
<evidence type="ECO:0000313" key="4">
    <source>
        <dbReference type="Proteomes" id="UP000594638"/>
    </source>
</evidence>
<keyword evidence="1" id="KW-0611">Plant defense</keyword>
<dbReference type="Gramene" id="OE9A066397T1">
    <property type="protein sequence ID" value="OE9A066397C1"/>
    <property type="gene ID" value="OE9A066397"/>
</dbReference>
<dbReference type="PANTHER" id="PTHR36766">
    <property type="entry name" value="PLANT BROAD-SPECTRUM MILDEW RESISTANCE PROTEIN RPW8"/>
    <property type="match status" value="1"/>
</dbReference>
<reference evidence="3 4" key="1">
    <citation type="submission" date="2019-12" db="EMBL/GenBank/DDBJ databases">
        <authorList>
            <person name="Alioto T."/>
            <person name="Alioto T."/>
            <person name="Gomez Garrido J."/>
        </authorList>
    </citation>
    <scope>NUCLEOTIDE SEQUENCE [LARGE SCALE GENOMIC DNA]</scope>
</reference>
<dbReference type="InterPro" id="IPR027417">
    <property type="entry name" value="P-loop_NTPase"/>
</dbReference>
<dbReference type="SUPFAM" id="SSF52540">
    <property type="entry name" value="P-loop containing nucleoside triphosphate hydrolases"/>
    <property type="match status" value="1"/>
</dbReference>
<sequence length="205" mass="23288">MKLIPLRRRLLSLRSCGGSTDLYHSKRTSLQTRQSRLASSGKSAMVGFRDDLIQTVDRLTGYPPSLEVTILARNVYTDPRTKGHFHNCALARTKGHFHICALASISQECREREVWLSLLDSMEQLSTEMHQEKNTEELKEYLYKSLKGRRYLAVLDDVWTTEDWDSLSRIFPDDGIGSRIILTTRLLSAVDSHSSPPSYAISKGD</sequence>
<protein>
    <submittedName>
        <fullName evidence="3">Late blight resistance homolog R1A-3 isoform X1</fullName>
    </submittedName>
</protein>
<proteinExistence type="predicted"/>
<comment type="caution">
    <text evidence="3">The sequence shown here is derived from an EMBL/GenBank/DDBJ whole genome shotgun (WGS) entry which is preliminary data.</text>
</comment>
<dbReference type="AlphaFoldDB" id="A0A8S0SQQ0"/>
<dbReference type="GO" id="GO:0006952">
    <property type="term" value="P:defense response"/>
    <property type="evidence" value="ECO:0007669"/>
    <property type="project" value="UniProtKB-KW"/>
</dbReference>
<evidence type="ECO:0000313" key="3">
    <source>
        <dbReference type="EMBL" id="CAA2995401.1"/>
    </source>
</evidence>
<dbReference type="Proteomes" id="UP000594638">
    <property type="component" value="Unassembled WGS sequence"/>
</dbReference>
<gene>
    <name evidence="3" type="ORF">OLEA9_A066397</name>
</gene>
<keyword evidence="4" id="KW-1185">Reference proteome</keyword>
<organism evidence="3 4">
    <name type="scientific">Olea europaea subsp. europaea</name>
    <dbReference type="NCBI Taxonomy" id="158383"/>
    <lineage>
        <taxon>Eukaryota</taxon>
        <taxon>Viridiplantae</taxon>
        <taxon>Streptophyta</taxon>
        <taxon>Embryophyta</taxon>
        <taxon>Tracheophyta</taxon>
        <taxon>Spermatophyta</taxon>
        <taxon>Magnoliopsida</taxon>
        <taxon>eudicotyledons</taxon>
        <taxon>Gunneridae</taxon>
        <taxon>Pentapetalae</taxon>
        <taxon>asterids</taxon>
        <taxon>lamiids</taxon>
        <taxon>Lamiales</taxon>
        <taxon>Oleaceae</taxon>
        <taxon>Oleeae</taxon>
        <taxon>Olea</taxon>
    </lineage>
</organism>
<feature type="domain" description="NB-ARC" evidence="2">
    <location>
        <begin position="91"/>
        <end position="196"/>
    </location>
</feature>
<dbReference type="Pfam" id="PF00931">
    <property type="entry name" value="NB-ARC"/>
    <property type="match status" value="1"/>
</dbReference>
<dbReference type="InterPro" id="IPR002182">
    <property type="entry name" value="NB-ARC"/>
</dbReference>
<dbReference type="GO" id="GO:0043531">
    <property type="term" value="F:ADP binding"/>
    <property type="evidence" value="ECO:0007669"/>
    <property type="project" value="InterPro"/>
</dbReference>
<evidence type="ECO:0000256" key="1">
    <source>
        <dbReference type="ARBA" id="ARBA00022821"/>
    </source>
</evidence>